<dbReference type="RefSeq" id="WP_185494832.1">
    <property type="nucleotide sequence ID" value="NZ_JAARUV010000002.1"/>
</dbReference>
<dbReference type="EMBL" id="JAARUV010000002">
    <property type="protein sequence ID" value="MBC1778702.1"/>
    <property type="molecule type" value="Genomic_DNA"/>
</dbReference>
<sequence>MQDHKVFQGFVANLSSYQKGKLQGEWVDFPTTQKRMAQVFSNLDTKDQDNVFIAEYKSKENQGLVAYLKPFTKLDEVNFFANMIRNLNENTRQVALTIMDLEGLEDINQCINVIYNLDKYALIPEVTTSKQLAAYKKIHPDSPSAKKHVGDFCDIGYVYQIGKIEIIYDGNVNRIPKKLKIVPMFEPFRQNNLPKEIQARIKDTLSHVEEKDEFQAYIANKNALQLGEIKGEWVAFPTDMETIQVVFERIELSSPFDYVCLGVQSDVKGLNERIDETIHLDVLNYMAEEIESLAYRNDETFEIFESCVEVFDTANSYDILNMLENTDCYRLAQNQHTMQDVANKYMGDLKLPKALSKHIHIDIQGANDEVKPSEAAYFTKNGFLERLRLPTQYYTSHEDVPESSRIFPVLKEINKEDVKKSIVATLENAKSNKEPTKSSKSVKRDVER</sequence>
<dbReference type="Proteomes" id="UP000547643">
    <property type="component" value="Unassembled WGS sequence"/>
</dbReference>
<dbReference type="Pfam" id="PF07275">
    <property type="entry name" value="ArdA"/>
    <property type="match status" value="2"/>
</dbReference>
<dbReference type="InterPro" id="IPR009899">
    <property type="entry name" value="ArdA"/>
</dbReference>
<organism evidence="2 3">
    <name type="scientific">Listeria booriae</name>
    <dbReference type="NCBI Taxonomy" id="1552123"/>
    <lineage>
        <taxon>Bacteria</taxon>
        <taxon>Bacillati</taxon>
        <taxon>Bacillota</taxon>
        <taxon>Bacilli</taxon>
        <taxon>Bacillales</taxon>
        <taxon>Listeriaceae</taxon>
        <taxon>Listeria</taxon>
    </lineage>
</organism>
<accession>A0A7X0XR31</accession>
<proteinExistence type="predicted"/>
<gene>
    <name evidence="2" type="ORF">HCA46_07635</name>
</gene>
<comment type="caution">
    <text evidence="2">The sequence shown here is derived from an EMBL/GenBank/DDBJ whole genome shotgun (WGS) entry which is preliminary data.</text>
</comment>
<feature type="compositionally biased region" description="Basic and acidic residues" evidence="1">
    <location>
        <begin position="430"/>
        <end position="448"/>
    </location>
</feature>
<name>A0A7X0XR31_9LIST</name>
<feature type="region of interest" description="Disordered" evidence="1">
    <location>
        <begin position="427"/>
        <end position="448"/>
    </location>
</feature>
<evidence type="ECO:0000313" key="2">
    <source>
        <dbReference type="EMBL" id="MBC1778702.1"/>
    </source>
</evidence>
<protein>
    <submittedName>
        <fullName evidence="2">Antirestriction protein ArdA</fullName>
    </submittedName>
</protein>
<dbReference type="InterPro" id="IPR041895">
    <property type="entry name" value="ArdA_dom1"/>
</dbReference>
<reference evidence="2 3" key="1">
    <citation type="submission" date="2020-03" db="EMBL/GenBank/DDBJ databases">
        <title>Soil Listeria distribution.</title>
        <authorList>
            <person name="Liao J."/>
            <person name="Wiedmann M."/>
        </authorList>
    </citation>
    <scope>NUCLEOTIDE SEQUENCE [LARGE SCALE GENOMIC DNA]</scope>
    <source>
        <strain evidence="2 3">FSL L7-1017</strain>
    </source>
</reference>
<dbReference type="AlphaFoldDB" id="A0A7X0XR31"/>
<evidence type="ECO:0000256" key="1">
    <source>
        <dbReference type="SAM" id="MobiDB-lite"/>
    </source>
</evidence>
<dbReference type="Gene3D" id="3.10.20.480">
    <property type="entry name" value="Antirestriction protein ArdA, domain 1"/>
    <property type="match status" value="1"/>
</dbReference>
<evidence type="ECO:0000313" key="3">
    <source>
        <dbReference type="Proteomes" id="UP000547643"/>
    </source>
</evidence>